<dbReference type="Proteomes" id="UP001499895">
    <property type="component" value="Unassembled WGS sequence"/>
</dbReference>
<feature type="transmembrane region" description="Helical" evidence="1">
    <location>
        <begin position="377"/>
        <end position="397"/>
    </location>
</feature>
<feature type="transmembrane region" description="Helical" evidence="1">
    <location>
        <begin position="190"/>
        <end position="207"/>
    </location>
</feature>
<dbReference type="EMBL" id="BAAAHB010000001">
    <property type="protein sequence ID" value="GAA0443068.1"/>
    <property type="molecule type" value="Genomic_DNA"/>
</dbReference>
<feature type="transmembrane region" description="Helical" evidence="1">
    <location>
        <begin position="271"/>
        <end position="294"/>
    </location>
</feature>
<evidence type="ECO:0000256" key="1">
    <source>
        <dbReference type="SAM" id="Phobius"/>
    </source>
</evidence>
<accession>A0ABN0ZCM1</accession>
<organism evidence="2 3">
    <name type="scientific">Streptomyces stramineus</name>
    <dbReference type="NCBI Taxonomy" id="173861"/>
    <lineage>
        <taxon>Bacteria</taxon>
        <taxon>Bacillati</taxon>
        <taxon>Actinomycetota</taxon>
        <taxon>Actinomycetes</taxon>
        <taxon>Kitasatosporales</taxon>
        <taxon>Streptomycetaceae</taxon>
        <taxon>Streptomyces</taxon>
    </lineage>
</organism>
<keyword evidence="1" id="KW-0812">Transmembrane</keyword>
<reference evidence="2 3" key="1">
    <citation type="journal article" date="2019" name="Int. J. Syst. Evol. Microbiol.">
        <title>The Global Catalogue of Microorganisms (GCM) 10K type strain sequencing project: providing services to taxonomists for standard genome sequencing and annotation.</title>
        <authorList>
            <consortium name="The Broad Institute Genomics Platform"/>
            <consortium name="The Broad Institute Genome Sequencing Center for Infectious Disease"/>
            <person name="Wu L."/>
            <person name="Ma J."/>
        </authorList>
    </citation>
    <scope>NUCLEOTIDE SEQUENCE [LARGE SCALE GENOMIC DNA]</scope>
    <source>
        <strain evidence="2 3">JCM 10649</strain>
    </source>
</reference>
<comment type="caution">
    <text evidence="2">The sequence shown here is derived from an EMBL/GenBank/DDBJ whole genome shotgun (WGS) entry which is preliminary data.</text>
</comment>
<gene>
    <name evidence="2" type="ORF">GCM10009544_02320</name>
</gene>
<feature type="transmembrane region" description="Helical" evidence="1">
    <location>
        <begin position="236"/>
        <end position="259"/>
    </location>
</feature>
<keyword evidence="1" id="KW-0472">Membrane</keyword>
<name>A0ABN0ZCM1_9ACTN</name>
<evidence type="ECO:0000313" key="3">
    <source>
        <dbReference type="Proteomes" id="UP001499895"/>
    </source>
</evidence>
<evidence type="ECO:0000313" key="2">
    <source>
        <dbReference type="EMBL" id="GAA0443068.1"/>
    </source>
</evidence>
<proteinExistence type="predicted"/>
<feature type="transmembrane region" description="Helical" evidence="1">
    <location>
        <begin position="160"/>
        <end position="178"/>
    </location>
</feature>
<evidence type="ECO:0008006" key="4">
    <source>
        <dbReference type="Google" id="ProtNLM"/>
    </source>
</evidence>
<sequence length="449" mass="48195">MLDTARLELVPVTAIQAHAYLASRRARNPERWEPVLHTLRTQPDGALARTLSTPWRLTLAATVYAEAGDPSELLVYTSPSELDEYLLARYIPAATLIHSGIAAPYTPAQIHSWLACLASFPEADADSVPEPRGAISPTSELVLHRLWPLAGRWRVRTIDAALSLLTFLPGAALFYAQIPEVASSTSKRVTAFAICAVALALVFRSGSRRTPQPAALRWPKSGTRARRQLAARRRRMGATVGLATGLAVGLALLLVPVTNPDLTFGGPFEAALTYAAVLSLTAGFAFGSVAALTVRPRDDAAHDGLDPWGPLRGDLLAGAVSACAYAVTLSLLLALAEGLAPTAQWLTSALQLGADYGTFTYDPASGFESGMRSGARYGLALGFLIISIRIAAVRRYVAFLLCARARLPWHLGAFLAWSCAAGLLRTSGSTYQFRHRELQRWLARTPTTS</sequence>
<keyword evidence="3" id="KW-1185">Reference proteome</keyword>
<protein>
    <recommendedName>
        <fullName evidence="4">Integral membrane protein</fullName>
    </recommendedName>
</protein>
<keyword evidence="1" id="KW-1133">Transmembrane helix</keyword>
<feature type="transmembrane region" description="Helical" evidence="1">
    <location>
        <begin position="315"/>
        <end position="336"/>
    </location>
</feature>